<accession>A0A224YND6</accession>
<dbReference type="GO" id="GO:0043176">
    <property type="term" value="F:amine binding"/>
    <property type="evidence" value="ECO:0007669"/>
    <property type="project" value="InterPro"/>
</dbReference>
<protein>
    <submittedName>
        <fullName evidence="1">Lipocalin</fullName>
    </submittedName>
</protein>
<sequence length="193" mass="22501">MKYLVSLAVALTESFNVSFYLEQNATFAQYQDGWTFMSSQSRMYLTKRNFNTDPQGRNLTRCVSAQTMRVDNCTYEVEQNITYYNSTSGTWISFMKNFTASSMEENGTVRNFFNSTYKDYPLTYIVVFAGQDCLLARLPYRSNDTVRACELWVRGSYFGRSDQPITCCDFLFDYFCDPVVQILYSKENCSVFY</sequence>
<name>A0A224YND6_9ACAR</name>
<organism evidence="1">
    <name type="scientific">Rhipicephalus zambeziensis</name>
    <dbReference type="NCBI Taxonomy" id="60191"/>
    <lineage>
        <taxon>Eukaryota</taxon>
        <taxon>Metazoa</taxon>
        <taxon>Ecdysozoa</taxon>
        <taxon>Arthropoda</taxon>
        <taxon>Chelicerata</taxon>
        <taxon>Arachnida</taxon>
        <taxon>Acari</taxon>
        <taxon>Parasitiformes</taxon>
        <taxon>Ixodida</taxon>
        <taxon>Ixodoidea</taxon>
        <taxon>Ixodidae</taxon>
        <taxon>Rhipicephalinae</taxon>
        <taxon>Rhipicephalus</taxon>
        <taxon>Rhipicephalus</taxon>
    </lineage>
</organism>
<dbReference type="InterPro" id="IPR002970">
    <property type="entry name" value="Tick_his-bd"/>
</dbReference>
<proteinExistence type="predicted"/>
<evidence type="ECO:0000313" key="1">
    <source>
        <dbReference type="EMBL" id="MAA15372.1"/>
    </source>
</evidence>
<reference evidence="1" key="1">
    <citation type="journal article" date="2017" name="Parasit. Vectors">
        <title>Sialotranscriptomics of Rhipicephalus zambeziensis reveals intricate expression profiles of secretory proteins and suggests tight temporal transcriptional regulation during blood-feeding.</title>
        <authorList>
            <person name="de Castro M.H."/>
            <person name="de Klerk D."/>
            <person name="Pienaar R."/>
            <person name="Rees D.J.G."/>
            <person name="Mans B.J."/>
        </authorList>
    </citation>
    <scope>NUCLEOTIDE SEQUENCE</scope>
    <source>
        <tissue evidence="1">Salivary glands</tissue>
    </source>
</reference>
<dbReference type="Pfam" id="PF02098">
    <property type="entry name" value="His_binding"/>
    <property type="match status" value="1"/>
</dbReference>
<dbReference type="GO" id="GO:0030682">
    <property type="term" value="P:symbiont-mediated perturbation of host defenses"/>
    <property type="evidence" value="ECO:0007669"/>
    <property type="project" value="InterPro"/>
</dbReference>
<dbReference type="InterPro" id="IPR012674">
    <property type="entry name" value="Calycin"/>
</dbReference>
<dbReference type="SUPFAM" id="SSF50814">
    <property type="entry name" value="Lipocalins"/>
    <property type="match status" value="1"/>
</dbReference>
<dbReference type="EMBL" id="GFPF01004226">
    <property type="protein sequence ID" value="MAA15372.1"/>
    <property type="molecule type" value="Transcribed_RNA"/>
</dbReference>
<dbReference type="AlphaFoldDB" id="A0A224YND6"/>
<dbReference type="Gene3D" id="2.40.128.20">
    <property type="match status" value="1"/>
</dbReference>